<dbReference type="SUPFAM" id="SSF51556">
    <property type="entry name" value="Metallo-dependent hydrolases"/>
    <property type="match status" value="1"/>
</dbReference>
<feature type="domain" description="Amidohydrolase-related" evidence="1">
    <location>
        <begin position="56"/>
        <end position="393"/>
    </location>
</feature>
<reference evidence="2 3" key="1">
    <citation type="submission" date="2019-12" db="EMBL/GenBank/DDBJ databases">
        <title>Comparative genomics gives insights into the taxonomy of the Azoarcus-Aromatoleum group and reveals separate origins of nif in the plant-associated Azoarcus and non-plant-associated Aromatoleum sub-groups.</title>
        <authorList>
            <person name="Lafos M."/>
            <person name="Maluk M."/>
            <person name="Batista M."/>
            <person name="Junghare M."/>
            <person name="Carmona M."/>
            <person name="Faoro H."/>
            <person name="Cruz L.M."/>
            <person name="Battistoni F."/>
            <person name="De Souza E."/>
            <person name="Pedrosa F."/>
            <person name="Chen W.-M."/>
            <person name="Poole P.S."/>
            <person name="Dixon R.A."/>
            <person name="James E.K."/>
        </authorList>
    </citation>
    <scope>NUCLEOTIDE SEQUENCE [LARGE SCALE GENOMIC DNA]</scope>
    <source>
        <strain evidence="2 3">PbN1</strain>
    </source>
</reference>
<dbReference type="Gene3D" id="3.20.20.140">
    <property type="entry name" value="Metal-dependent hydrolases"/>
    <property type="match status" value="1"/>
</dbReference>
<gene>
    <name evidence="2" type="ORF">GPA24_17245</name>
</gene>
<sequence>MPAETIIVDSYFDGERHHEHGPYGFLIADGRITAILPAAQLALVAPPAAAPQRAAFLMPGLVDAHVHLFLDGTQLDATRRADYLKAPLDEMLAVAAHNAAATLACGITTVRDAGDRFGINHRLRAAAAERDAGLPAVRSAGLGLKRPKRYGAFMGRDVADSGEIVAAVHELAADCDDIKLILTGIIDFDAGRVAGEPQFDLESAALAVRTAHALGKRVFAHCSGTAGLDVAIAAKVDSIEHGFFMSCDRVRAMADRGIAWTPTFAPVHFQWVRPEVAGWSPQTVDNIARILGEHAENLVRADAAGVTLLCGSDAGSHGVGHGTGLLDELQWLHEAGLSVTAVLRAATGAARRHWGEPALLAAGAAFDAVLLEASPFERFGALREPIVVFRDGRRLASPLGVTTRPGATERSRTWLAEA</sequence>
<dbReference type="Gene3D" id="2.30.40.10">
    <property type="entry name" value="Urease, subunit C, domain 1"/>
    <property type="match status" value="1"/>
</dbReference>
<dbReference type="SUPFAM" id="SSF51338">
    <property type="entry name" value="Composite domain of metallo-dependent hydrolases"/>
    <property type="match status" value="1"/>
</dbReference>
<evidence type="ECO:0000313" key="3">
    <source>
        <dbReference type="Proteomes" id="UP000633943"/>
    </source>
</evidence>
<dbReference type="Proteomes" id="UP000633943">
    <property type="component" value="Unassembled WGS sequence"/>
</dbReference>
<dbReference type="InterPro" id="IPR006680">
    <property type="entry name" value="Amidohydro-rel"/>
</dbReference>
<dbReference type="EMBL" id="WTVP01000066">
    <property type="protein sequence ID" value="NMG17249.1"/>
    <property type="molecule type" value="Genomic_DNA"/>
</dbReference>
<accession>A0ABX1NYW6</accession>
<keyword evidence="3" id="KW-1185">Reference proteome</keyword>
<dbReference type="InterPro" id="IPR032466">
    <property type="entry name" value="Metal_Hydrolase"/>
</dbReference>
<dbReference type="PANTHER" id="PTHR43135">
    <property type="entry name" value="ALPHA-D-RIBOSE 1-METHYLPHOSPHONATE 5-TRIPHOSPHATE DIPHOSPHATASE"/>
    <property type="match status" value="1"/>
</dbReference>
<dbReference type="InterPro" id="IPR051781">
    <property type="entry name" value="Metallo-dep_Hydrolase"/>
</dbReference>
<dbReference type="PANTHER" id="PTHR43135:SF3">
    <property type="entry name" value="ALPHA-D-RIBOSE 1-METHYLPHOSPHONATE 5-TRIPHOSPHATE DIPHOSPHATASE"/>
    <property type="match status" value="1"/>
</dbReference>
<proteinExistence type="predicted"/>
<dbReference type="RefSeq" id="WP_169203783.1">
    <property type="nucleotide sequence ID" value="NZ_CP059467.1"/>
</dbReference>
<protein>
    <submittedName>
        <fullName evidence="2">Amidohydrolase family protein</fullName>
    </submittedName>
</protein>
<name>A0ABX1NYW6_9RHOO</name>
<dbReference type="InterPro" id="IPR011059">
    <property type="entry name" value="Metal-dep_hydrolase_composite"/>
</dbReference>
<evidence type="ECO:0000259" key="1">
    <source>
        <dbReference type="Pfam" id="PF01979"/>
    </source>
</evidence>
<dbReference type="Pfam" id="PF01979">
    <property type="entry name" value="Amidohydro_1"/>
    <property type="match status" value="1"/>
</dbReference>
<evidence type="ECO:0000313" key="2">
    <source>
        <dbReference type="EMBL" id="NMG17249.1"/>
    </source>
</evidence>
<comment type="caution">
    <text evidence="2">The sequence shown here is derived from an EMBL/GenBank/DDBJ whole genome shotgun (WGS) entry which is preliminary data.</text>
</comment>
<organism evidence="2 3">
    <name type="scientific">Aromatoleum bremense</name>
    <dbReference type="NCBI Taxonomy" id="76115"/>
    <lineage>
        <taxon>Bacteria</taxon>
        <taxon>Pseudomonadati</taxon>
        <taxon>Pseudomonadota</taxon>
        <taxon>Betaproteobacteria</taxon>
        <taxon>Rhodocyclales</taxon>
        <taxon>Rhodocyclaceae</taxon>
        <taxon>Aromatoleum</taxon>
    </lineage>
</organism>